<feature type="transmembrane region" description="Helical" evidence="10">
    <location>
        <begin position="236"/>
        <end position="255"/>
    </location>
</feature>
<evidence type="ECO:0000256" key="4">
    <source>
        <dbReference type="ARBA" id="ARBA00022692"/>
    </source>
</evidence>
<dbReference type="GO" id="GO:0030148">
    <property type="term" value="P:sphingolipid biosynthetic process"/>
    <property type="evidence" value="ECO:0007669"/>
    <property type="project" value="TreeGrafter"/>
</dbReference>
<dbReference type="GO" id="GO:0034625">
    <property type="term" value="P:fatty acid elongation, monounsaturated fatty acid"/>
    <property type="evidence" value="ECO:0007669"/>
    <property type="project" value="TreeGrafter"/>
</dbReference>
<evidence type="ECO:0000313" key="12">
    <source>
        <dbReference type="Proteomes" id="UP001360560"/>
    </source>
</evidence>
<keyword evidence="12" id="KW-1185">Reference proteome</keyword>
<dbReference type="Pfam" id="PF01151">
    <property type="entry name" value="ELO"/>
    <property type="match status" value="1"/>
</dbReference>
<protein>
    <recommendedName>
        <fullName evidence="10">Elongation of fatty acids protein</fullName>
        <ecNumber evidence="10">2.3.1.-</ecNumber>
    </recommendedName>
</protein>
<evidence type="ECO:0000256" key="7">
    <source>
        <dbReference type="ARBA" id="ARBA00023098"/>
    </source>
</evidence>
<comment type="caution">
    <text evidence="11">The sequence shown here is derived from an EMBL/GenBank/DDBJ whole genome shotgun (WGS) entry which is preliminary data.</text>
</comment>
<dbReference type="AlphaFoldDB" id="A0AAV5QER7"/>
<keyword evidence="3 10" id="KW-0808">Transferase</keyword>
<evidence type="ECO:0000256" key="9">
    <source>
        <dbReference type="ARBA" id="ARBA00023160"/>
    </source>
</evidence>
<reference evidence="11 12" key="1">
    <citation type="journal article" date="2023" name="Elife">
        <title>Identification of key yeast species and microbe-microbe interactions impacting larval growth of Drosophila in the wild.</title>
        <authorList>
            <person name="Mure A."/>
            <person name="Sugiura Y."/>
            <person name="Maeda R."/>
            <person name="Honda K."/>
            <person name="Sakurai N."/>
            <person name="Takahashi Y."/>
            <person name="Watada M."/>
            <person name="Katoh T."/>
            <person name="Gotoh A."/>
            <person name="Gotoh Y."/>
            <person name="Taniguchi I."/>
            <person name="Nakamura K."/>
            <person name="Hayashi T."/>
            <person name="Katayama T."/>
            <person name="Uemura T."/>
            <person name="Hattori Y."/>
        </authorList>
    </citation>
    <scope>NUCLEOTIDE SEQUENCE [LARGE SCALE GENOMIC DNA]</scope>
    <source>
        <strain evidence="11 12">SC-9</strain>
    </source>
</reference>
<comment type="similarity">
    <text evidence="10">Belongs to the ELO family.</text>
</comment>
<keyword evidence="6 10" id="KW-1133">Transmembrane helix</keyword>
<keyword evidence="9 10" id="KW-0275">Fatty acid biosynthesis</keyword>
<keyword evidence="8 10" id="KW-0472">Membrane</keyword>
<feature type="transmembrane region" description="Helical" evidence="10">
    <location>
        <begin position="314"/>
        <end position="335"/>
    </location>
</feature>
<keyword evidence="4 10" id="KW-0812">Transmembrane</keyword>
<dbReference type="GO" id="GO:0019367">
    <property type="term" value="P:fatty acid elongation, saturated fatty acid"/>
    <property type="evidence" value="ECO:0007669"/>
    <property type="project" value="TreeGrafter"/>
</dbReference>
<feature type="transmembrane region" description="Helical" evidence="10">
    <location>
        <begin position="51"/>
        <end position="70"/>
    </location>
</feature>
<evidence type="ECO:0000256" key="8">
    <source>
        <dbReference type="ARBA" id="ARBA00023136"/>
    </source>
</evidence>
<dbReference type="EC" id="2.3.1.-" evidence="10"/>
<accession>A0AAV5QER7</accession>
<dbReference type="PANTHER" id="PTHR11157:SF169">
    <property type="entry name" value="ELONGATION OF FATTY ACIDS PROTEIN"/>
    <property type="match status" value="1"/>
</dbReference>
<gene>
    <name evidence="11" type="ORF">DASC09_002800</name>
</gene>
<dbReference type="GO" id="GO:0034626">
    <property type="term" value="P:fatty acid elongation, polyunsaturated fatty acid"/>
    <property type="evidence" value="ECO:0007669"/>
    <property type="project" value="TreeGrafter"/>
</dbReference>
<feature type="transmembrane region" description="Helical" evidence="10">
    <location>
        <begin position="275"/>
        <end position="293"/>
    </location>
</feature>
<evidence type="ECO:0000256" key="3">
    <source>
        <dbReference type="ARBA" id="ARBA00022679"/>
    </source>
</evidence>
<evidence type="ECO:0000256" key="5">
    <source>
        <dbReference type="ARBA" id="ARBA00022832"/>
    </source>
</evidence>
<evidence type="ECO:0000256" key="6">
    <source>
        <dbReference type="ARBA" id="ARBA00022989"/>
    </source>
</evidence>
<evidence type="ECO:0000313" key="11">
    <source>
        <dbReference type="EMBL" id="GMM32955.1"/>
    </source>
</evidence>
<sequence>MDLSHFARFATPAADVLKLVPDLTQPLPPPPFTSTNETLKWLYEGSFRAEVPLTIAFIYFTSVHFFNSLIRKKQMKQADAKGIKYDINDAHSLKSLPPVPVKIATTKVFKLLVILHNLGLCVFSIWTCYGAVSLIKHSSHDYAQLFSSSIDTANDFTTYKHFVWNAICDVDDGIFNPTLERGLSFYAYWFYLSKFYEVFDTVIILLKGRPSLLLQSYHHSGAMLSMWAGSRYRAPPIWIFVVFNSFVHSIMYFYYTLSTLHIRVPRILKQSLTTMQIIQFIVGGSLATVHLFIQYYQYSTKTFQPCIKDGNHFFALYVNVGFLFPLTILFMAFWVDNYARRLASSKTKTK</sequence>
<dbReference type="GO" id="GO:0042761">
    <property type="term" value="P:very long-chain fatty acid biosynthetic process"/>
    <property type="evidence" value="ECO:0007669"/>
    <property type="project" value="TreeGrafter"/>
</dbReference>
<feature type="transmembrane region" description="Helical" evidence="10">
    <location>
        <begin position="111"/>
        <end position="132"/>
    </location>
</feature>
<proteinExistence type="inferred from homology"/>
<evidence type="ECO:0000256" key="2">
    <source>
        <dbReference type="ARBA" id="ARBA00022516"/>
    </source>
</evidence>
<dbReference type="PANTHER" id="PTHR11157">
    <property type="entry name" value="FATTY ACID ACYL TRANSFERASE-RELATED"/>
    <property type="match status" value="1"/>
</dbReference>
<organism evidence="11 12">
    <name type="scientific">Saccharomycopsis crataegensis</name>
    <dbReference type="NCBI Taxonomy" id="43959"/>
    <lineage>
        <taxon>Eukaryota</taxon>
        <taxon>Fungi</taxon>
        <taxon>Dikarya</taxon>
        <taxon>Ascomycota</taxon>
        <taxon>Saccharomycotina</taxon>
        <taxon>Saccharomycetes</taxon>
        <taxon>Saccharomycopsidaceae</taxon>
        <taxon>Saccharomycopsis</taxon>
    </lineage>
</organism>
<dbReference type="EMBL" id="BTFZ01000001">
    <property type="protein sequence ID" value="GMM32955.1"/>
    <property type="molecule type" value="Genomic_DNA"/>
</dbReference>
<comment type="catalytic activity">
    <reaction evidence="10">
        <text>an acyl-CoA + malonyl-CoA + H(+) = a 3-oxoacyl-CoA + CO2 + CoA</text>
        <dbReference type="Rhea" id="RHEA:50252"/>
        <dbReference type="ChEBI" id="CHEBI:15378"/>
        <dbReference type="ChEBI" id="CHEBI:16526"/>
        <dbReference type="ChEBI" id="CHEBI:57287"/>
        <dbReference type="ChEBI" id="CHEBI:57384"/>
        <dbReference type="ChEBI" id="CHEBI:58342"/>
        <dbReference type="ChEBI" id="CHEBI:90726"/>
    </reaction>
    <physiologicalReaction direction="left-to-right" evidence="10">
        <dbReference type="Rhea" id="RHEA:50253"/>
    </physiologicalReaction>
</comment>
<name>A0AAV5QER7_9ASCO</name>
<dbReference type="GeneID" id="90070934"/>
<dbReference type="InterPro" id="IPR002076">
    <property type="entry name" value="ELO_fam"/>
</dbReference>
<evidence type="ECO:0000256" key="1">
    <source>
        <dbReference type="ARBA" id="ARBA00004141"/>
    </source>
</evidence>
<dbReference type="GO" id="GO:0009922">
    <property type="term" value="F:fatty acid elongase activity"/>
    <property type="evidence" value="ECO:0007669"/>
    <property type="project" value="InterPro"/>
</dbReference>
<keyword evidence="7 10" id="KW-0443">Lipid metabolism</keyword>
<keyword evidence="2 10" id="KW-0444">Lipid biosynthesis</keyword>
<dbReference type="Proteomes" id="UP001360560">
    <property type="component" value="Unassembled WGS sequence"/>
</dbReference>
<evidence type="ECO:0000256" key="10">
    <source>
        <dbReference type="RuleBase" id="RU361115"/>
    </source>
</evidence>
<keyword evidence="5 10" id="KW-0276">Fatty acid metabolism</keyword>
<comment type="subcellular location">
    <subcellularLocation>
        <location evidence="1">Membrane</location>
        <topology evidence="1">Multi-pass membrane protein</topology>
    </subcellularLocation>
</comment>
<dbReference type="RefSeq" id="XP_064849955.1">
    <property type="nucleotide sequence ID" value="XM_064993883.1"/>
</dbReference>
<dbReference type="GO" id="GO:0005789">
    <property type="term" value="C:endoplasmic reticulum membrane"/>
    <property type="evidence" value="ECO:0007669"/>
    <property type="project" value="TreeGrafter"/>
</dbReference>